<dbReference type="InterPro" id="IPR038765">
    <property type="entry name" value="Papain-like_cys_pep_sf"/>
</dbReference>
<feature type="region of interest" description="Disordered" evidence="1">
    <location>
        <begin position="194"/>
        <end position="218"/>
    </location>
</feature>
<dbReference type="PANTHER" id="PTHR34718">
    <property type="entry name" value="PHD-TYPE DOMAIN-CONTAINING PROTEIN"/>
    <property type="match status" value="1"/>
</dbReference>
<gene>
    <name evidence="2" type="ORF">XELAEV_18036380mg</name>
</gene>
<dbReference type="EMBL" id="CM004478">
    <property type="protein sequence ID" value="OCT73403.1"/>
    <property type="molecule type" value="Genomic_DNA"/>
</dbReference>
<dbReference type="SUPFAM" id="SSF54001">
    <property type="entry name" value="Cysteine proteinases"/>
    <property type="match status" value="1"/>
</dbReference>
<reference evidence="3" key="1">
    <citation type="journal article" date="2016" name="Nature">
        <title>Genome evolution in the allotetraploid frog Xenopus laevis.</title>
        <authorList>
            <person name="Session A.M."/>
            <person name="Uno Y."/>
            <person name="Kwon T."/>
            <person name="Chapman J.A."/>
            <person name="Toyoda A."/>
            <person name="Takahashi S."/>
            <person name="Fukui A."/>
            <person name="Hikosaka A."/>
            <person name="Suzuki A."/>
            <person name="Kondo M."/>
            <person name="van Heeringen S.J."/>
            <person name="Quigley I."/>
            <person name="Heinz S."/>
            <person name="Ogino H."/>
            <person name="Ochi H."/>
            <person name="Hellsten U."/>
            <person name="Lyons J.B."/>
            <person name="Simakov O."/>
            <person name="Putnam N."/>
            <person name="Stites J."/>
            <person name="Kuroki Y."/>
            <person name="Tanaka T."/>
            <person name="Michiue T."/>
            <person name="Watanabe M."/>
            <person name="Bogdanovic O."/>
            <person name="Lister R."/>
            <person name="Georgiou G."/>
            <person name="Paranjpe S.S."/>
            <person name="van Kruijsbergen I."/>
            <person name="Shu S."/>
            <person name="Carlson J."/>
            <person name="Kinoshita T."/>
            <person name="Ohta Y."/>
            <person name="Mawaribuchi S."/>
            <person name="Jenkins J."/>
            <person name="Grimwood J."/>
            <person name="Schmutz J."/>
            <person name="Mitros T."/>
            <person name="Mozaffari S.V."/>
            <person name="Suzuki Y."/>
            <person name="Haramoto Y."/>
            <person name="Yamamoto T.S."/>
            <person name="Takagi C."/>
            <person name="Heald R."/>
            <person name="Miller K."/>
            <person name="Haudenschild C."/>
            <person name="Kitzman J."/>
            <person name="Nakayama T."/>
            <person name="Izutsu Y."/>
            <person name="Robert J."/>
            <person name="Fortriede J."/>
            <person name="Burns K."/>
            <person name="Lotay V."/>
            <person name="Karimi K."/>
            <person name="Yasuoka Y."/>
            <person name="Dichmann D.S."/>
            <person name="Flajnik M.F."/>
            <person name="Houston D.W."/>
            <person name="Shendure J."/>
            <person name="DuPasquier L."/>
            <person name="Vize P.D."/>
            <person name="Zorn A.M."/>
            <person name="Ito M."/>
            <person name="Marcotte E.M."/>
            <person name="Wallingford J.B."/>
            <person name="Ito Y."/>
            <person name="Asashima M."/>
            <person name="Ueno N."/>
            <person name="Matsuda Y."/>
            <person name="Veenstra G.J."/>
            <person name="Fujiyama A."/>
            <person name="Harland R.M."/>
            <person name="Taira M."/>
            <person name="Rokhsar D.S."/>
        </authorList>
    </citation>
    <scope>NUCLEOTIDE SEQUENCE [LARGE SCALE GENOMIC DNA]</scope>
    <source>
        <strain evidence="3">J</strain>
    </source>
</reference>
<evidence type="ECO:0008006" key="4">
    <source>
        <dbReference type="Google" id="ProtNLM"/>
    </source>
</evidence>
<sequence length="235" mass="26693">MPHEVTEGADPENPTEEMTVGVSVTDKGASVSSEEKQLPELKLTALQKQILQGCDWLEDDIIDVAQAMLKWQFGADGLQSIIEAQWQVVPVPVPAVQIQLDRDLNHYLKSPKLSNSMKRQIREYYWEVAPDPLGSLIQLKVHQQPNGNDCGVYAIANVCDLLANRVPTGCRYDKKRMRQHLIECLERGEITSFPKKAQSSSQSVTNRQKRDKKEKNNPIQMRVNPFYLELNLLKN</sequence>
<evidence type="ECO:0000313" key="2">
    <source>
        <dbReference type="EMBL" id="OCT73403.1"/>
    </source>
</evidence>
<evidence type="ECO:0000313" key="3">
    <source>
        <dbReference type="Proteomes" id="UP000694892"/>
    </source>
</evidence>
<organism evidence="2 3">
    <name type="scientific">Xenopus laevis</name>
    <name type="common">African clawed frog</name>
    <dbReference type="NCBI Taxonomy" id="8355"/>
    <lineage>
        <taxon>Eukaryota</taxon>
        <taxon>Metazoa</taxon>
        <taxon>Chordata</taxon>
        <taxon>Craniata</taxon>
        <taxon>Vertebrata</taxon>
        <taxon>Euteleostomi</taxon>
        <taxon>Amphibia</taxon>
        <taxon>Batrachia</taxon>
        <taxon>Anura</taxon>
        <taxon>Pipoidea</taxon>
        <taxon>Pipidae</taxon>
        <taxon>Xenopodinae</taxon>
        <taxon>Xenopus</taxon>
        <taxon>Xenopus</taxon>
    </lineage>
</organism>
<dbReference type="OMA" id="REYYWEV"/>
<feature type="region of interest" description="Disordered" evidence="1">
    <location>
        <begin position="1"/>
        <end position="23"/>
    </location>
</feature>
<protein>
    <recommendedName>
        <fullName evidence="4">Ubiquitin-like protease family profile domain-containing protein</fullName>
    </recommendedName>
</protein>
<feature type="compositionally biased region" description="Polar residues" evidence="1">
    <location>
        <begin position="197"/>
        <end position="206"/>
    </location>
</feature>
<dbReference type="PANTHER" id="PTHR34718:SF2">
    <property type="entry name" value="PHD-TYPE DOMAIN-CONTAINING PROTEIN"/>
    <property type="match status" value="1"/>
</dbReference>
<name>A0A974CHC5_XENLA</name>
<accession>A0A974CHC5</accession>
<dbReference type="AlphaFoldDB" id="A0A974CHC5"/>
<dbReference type="Proteomes" id="UP000694892">
    <property type="component" value="Chromosome 7L"/>
</dbReference>
<proteinExistence type="predicted"/>
<dbReference type="Gene3D" id="1.10.418.20">
    <property type="match status" value="1"/>
</dbReference>
<evidence type="ECO:0000256" key="1">
    <source>
        <dbReference type="SAM" id="MobiDB-lite"/>
    </source>
</evidence>